<dbReference type="GeneID" id="14406104"/>
<dbReference type="Pfam" id="PF00899">
    <property type="entry name" value="ThiF"/>
    <property type="match status" value="1"/>
</dbReference>
<dbReference type="HOGENOM" id="CLU_013325_10_4_2"/>
<keyword evidence="4" id="KW-1185">Reference proteome</keyword>
<sequence length="242" mass="26809">MLNEQELQRYQRQLLMFDKEGQEKLKQSRVFIAGGGGLGCPIALYLAVAGVGCIDIADMDAVEQTNLNRQVLHWEKDIGKPKVLSIKEKIRQINPYINIIARHVTITEENVLELVRDADIIVDALDNFSARYLLNHASLQTGIPLVHGAIRGFDGQLMTIIPGKTACLKCVFPHAPPEEVFPVIGVTPGIIGTIQANEVLKYLLQTGEPLEGLLVWDGLNAKMDSFKIQRRNKCEACGDPDL</sequence>
<dbReference type="KEGG" id="mhz:Metho_1591"/>
<accession>L0L0B2</accession>
<dbReference type="SUPFAM" id="SSF69572">
    <property type="entry name" value="Activating enzymes of the ubiquitin-like proteins"/>
    <property type="match status" value="1"/>
</dbReference>
<dbReference type="GO" id="GO:0005737">
    <property type="term" value="C:cytoplasm"/>
    <property type="evidence" value="ECO:0007669"/>
    <property type="project" value="TreeGrafter"/>
</dbReference>
<dbReference type="AlphaFoldDB" id="L0L0B2"/>
<dbReference type="InterPro" id="IPR000594">
    <property type="entry name" value="ThiF_NAD_FAD-bd"/>
</dbReference>
<proteinExistence type="inferred from homology"/>
<dbReference type="CDD" id="cd00757">
    <property type="entry name" value="ThiF_MoeB_HesA_family"/>
    <property type="match status" value="1"/>
</dbReference>
<dbReference type="GO" id="GO:0004792">
    <property type="term" value="F:thiosulfate-cyanide sulfurtransferase activity"/>
    <property type="evidence" value="ECO:0007669"/>
    <property type="project" value="TreeGrafter"/>
</dbReference>
<dbReference type="Proteomes" id="UP000010866">
    <property type="component" value="Chromosome"/>
</dbReference>
<dbReference type="Gene3D" id="3.40.50.720">
    <property type="entry name" value="NAD(P)-binding Rossmann-like Domain"/>
    <property type="match status" value="1"/>
</dbReference>
<organism evidence="3 4">
    <name type="scientific">Methanomethylovorans hollandica (strain DSM 15978 / NBRC 107637 / DMS1)</name>
    <dbReference type="NCBI Taxonomy" id="867904"/>
    <lineage>
        <taxon>Archaea</taxon>
        <taxon>Methanobacteriati</taxon>
        <taxon>Methanobacteriota</taxon>
        <taxon>Stenosarchaea group</taxon>
        <taxon>Methanomicrobia</taxon>
        <taxon>Methanosarcinales</taxon>
        <taxon>Methanosarcinaceae</taxon>
        <taxon>Methanomethylovorans</taxon>
    </lineage>
</organism>
<dbReference type="RefSeq" id="WP_015324953.1">
    <property type="nucleotide sequence ID" value="NC_019977.1"/>
</dbReference>
<protein>
    <submittedName>
        <fullName evidence="3">Dinucleotide-utilizing enzyme possibly involved in molybdopterin or thiamin biosynthesis</fullName>
    </submittedName>
</protein>
<dbReference type="GO" id="GO:0008641">
    <property type="term" value="F:ubiquitin-like modifier activating enzyme activity"/>
    <property type="evidence" value="ECO:0007669"/>
    <property type="project" value="InterPro"/>
</dbReference>
<dbReference type="InterPro" id="IPR045886">
    <property type="entry name" value="ThiF/MoeB/HesA"/>
</dbReference>
<dbReference type="PANTHER" id="PTHR10953:SF102">
    <property type="entry name" value="ADENYLYLTRANSFERASE AND SULFURTRANSFERASE MOCS3"/>
    <property type="match status" value="1"/>
</dbReference>
<dbReference type="InterPro" id="IPR035985">
    <property type="entry name" value="Ubiquitin-activating_enz"/>
</dbReference>
<dbReference type="EMBL" id="CP003362">
    <property type="protein sequence ID" value="AGB49788.1"/>
    <property type="molecule type" value="Genomic_DNA"/>
</dbReference>
<evidence type="ECO:0000313" key="3">
    <source>
        <dbReference type="EMBL" id="AGB49788.1"/>
    </source>
</evidence>
<dbReference type="FunFam" id="3.40.50.720:FF:000080">
    <property type="entry name" value="Thiazole biosynthesis adenylyltransferase ThiF"/>
    <property type="match status" value="1"/>
</dbReference>
<name>L0L0B2_METHD</name>
<evidence type="ECO:0000313" key="4">
    <source>
        <dbReference type="Proteomes" id="UP000010866"/>
    </source>
</evidence>
<gene>
    <name evidence="3" type="ordered locus">Metho_1591</name>
</gene>
<dbReference type="OrthoDB" id="7915at2157"/>
<dbReference type="PANTHER" id="PTHR10953">
    <property type="entry name" value="UBIQUITIN-ACTIVATING ENZYME E1"/>
    <property type="match status" value="1"/>
</dbReference>
<comment type="similarity">
    <text evidence="1">Belongs to the HesA/MoeB/ThiF family.</text>
</comment>
<feature type="domain" description="THIF-type NAD/FAD binding fold" evidence="2">
    <location>
        <begin position="10"/>
        <end position="235"/>
    </location>
</feature>
<dbReference type="STRING" id="867904.Metho_1591"/>
<reference evidence="4" key="1">
    <citation type="submission" date="2012-02" db="EMBL/GenBank/DDBJ databases">
        <title>Complete sequence of chromosome of Methanomethylovorans hollandica DSM 15978.</title>
        <authorList>
            <person name="Lucas S."/>
            <person name="Copeland A."/>
            <person name="Lapidus A."/>
            <person name="Glavina del Rio T."/>
            <person name="Dalin E."/>
            <person name="Tice H."/>
            <person name="Bruce D."/>
            <person name="Goodwin L."/>
            <person name="Pitluck S."/>
            <person name="Peters L."/>
            <person name="Mikhailova N."/>
            <person name="Held B."/>
            <person name="Kyrpides N."/>
            <person name="Mavromatis K."/>
            <person name="Ivanova N."/>
            <person name="Brettin T."/>
            <person name="Detter J.C."/>
            <person name="Han C."/>
            <person name="Larimer F."/>
            <person name="Land M."/>
            <person name="Hauser L."/>
            <person name="Markowitz V."/>
            <person name="Cheng J.-F."/>
            <person name="Hugenholtz P."/>
            <person name="Woyke T."/>
            <person name="Wu D."/>
            <person name="Spring S."/>
            <person name="Schroeder M."/>
            <person name="Brambilla E."/>
            <person name="Klenk H.-P."/>
            <person name="Eisen J.A."/>
        </authorList>
    </citation>
    <scope>NUCLEOTIDE SEQUENCE [LARGE SCALE GENOMIC DNA]</scope>
    <source>
        <strain evidence="4">DSM 15978 / NBRC 107637 / DMS1</strain>
    </source>
</reference>
<evidence type="ECO:0000259" key="2">
    <source>
        <dbReference type="Pfam" id="PF00899"/>
    </source>
</evidence>
<evidence type="ECO:0000256" key="1">
    <source>
        <dbReference type="ARBA" id="ARBA00009919"/>
    </source>
</evidence>
<dbReference type="GO" id="GO:0016779">
    <property type="term" value="F:nucleotidyltransferase activity"/>
    <property type="evidence" value="ECO:0007669"/>
    <property type="project" value="TreeGrafter"/>
</dbReference>